<dbReference type="EMBL" id="PITK01000009">
    <property type="protein sequence ID" value="TBU20922.1"/>
    <property type="molecule type" value="Genomic_DNA"/>
</dbReference>
<accession>A0A4Q9M594</accession>
<protein>
    <submittedName>
        <fullName evidence="5">Ribosomal protein L13</fullName>
    </submittedName>
</protein>
<evidence type="ECO:0000313" key="4">
    <source>
        <dbReference type="EMBL" id="TBU03613.1"/>
    </source>
</evidence>
<dbReference type="HAMAP" id="MF_00499">
    <property type="entry name" value="Ribosomal_eL13"/>
    <property type="match status" value="1"/>
</dbReference>
<name>A0A4Q9M594_9MICR</name>
<dbReference type="AlphaFoldDB" id="A0A4Q9M594"/>
<dbReference type="GO" id="GO:0003735">
    <property type="term" value="F:structural constituent of ribosome"/>
    <property type="evidence" value="ECO:0007669"/>
    <property type="project" value="InterPro"/>
</dbReference>
<keyword evidence="2 5" id="KW-0689">Ribosomal protein</keyword>
<dbReference type="PANTHER" id="PTHR11722">
    <property type="entry name" value="60S RIBOSOMAL PROTEIN L13"/>
    <property type="match status" value="1"/>
</dbReference>
<comment type="similarity">
    <text evidence="1">Belongs to the eukaryotic ribosomal protein eL13 family.</text>
</comment>
<dbReference type="GO" id="GO:0022625">
    <property type="term" value="C:cytosolic large ribosomal subunit"/>
    <property type="evidence" value="ECO:0007669"/>
    <property type="project" value="TreeGrafter"/>
</dbReference>
<reference evidence="6 7" key="1">
    <citation type="submission" date="2017-12" db="EMBL/GenBank/DDBJ databases">
        <authorList>
            <person name="Pombert J.-F."/>
            <person name="Haag K.L."/>
            <person name="Ebert D."/>
        </authorList>
    </citation>
    <scope>NUCLEOTIDE SEQUENCE [LARGE SCALE GENOMIC DNA]</scope>
    <source>
        <strain evidence="4">FI-OER-3-3</strain>
        <strain evidence="5">IL-G-3</strain>
    </source>
</reference>
<evidence type="ECO:0000313" key="5">
    <source>
        <dbReference type="EMBL" id="TBU20922.1"/>
    </source>
</evidence>
<evidence type="ECO:0000256" key="1">
    <source>
        <dbReference type="ARBA" id="ARBA00005640"/>
    </source>
</evidence>
<dbReference type="EMBL" id="PITJ01000266">
    <property type="protein sequence ID" value="TBU03613.1"/>
    <property type="molecule type" value="Genomic_DNA"/>
</dbReference>
<dbReference type="Pfam" id="PF01294">
    <property type="entry name" value="Ribosomal_L13e"/>
    <property type="match status" value="1"/>
</dbReference>
<dbReference type="InterPro" id="IPR001380">
    <property type="entry name" value="Ribosomal_eL13"/>
</dbReference>
<evidence type="ECO:0000256" key="3">
    <source>
        <dbReference type="ARBA" id="ARBA00023274"/>
    </source>
</evidence>
<dbReference type="STRING" id="1176355.A0A4Q9M594"/>
<dbReference type="Proteomes" id="UP000292362">
    <property type="component" value="Unassembled WGS sequence"/>
</dbReference>
<dbReference type="Proteomes" id="UP000292282">
    <property type="component" value="Unassembled WGS sequence"/>
</dbReference>
<dbReference type="GO" id="GO:0006412">
    <property type="term" value="P:translation"/>
    <property type="evidence" value="ECO:0007669"/>
    <property type="project" value="InterPro"/>
</dbReference>
<evidence type="ECO:0000313" key="6">
    <source>
        <dbReference type="Proteomes" id="UP000292282"/>
    </source>
</evidence>
<sequence length="162" mass="19443">MRRNNALVSNHFKKSSLIFKNWFDKNANKERRRERRIKKAKMIYPMPLNKLKPVVRCRSARYNWKERYGKGFTFEECKSAGLDYRYARTIGISVDSRRRNTSKEAFDQNVLRIKEYLSKIVIYKDRKEAVKSKVEQYKGVLLPIRNEPKKIESISVEEILNY</sequence>
<dbReference type="VEuPathDB" id="MicrosporidiaDB:CWI37_0266p0040"/>
<evidence type="ECO:0000256" key="2">
    <source>
        <dbReference type="ARBA" id="ARBA00022980"/>
    </source>
</evidence>
<proteinExistence type="inferred from homology"/>
<dbReference type="PANTHER" id="PTHR11722:SF0">
    <property type="entry name" value="LARGE RIBOSOMAL SUBUNIT PROTEIN EL13"/>
    <property type="match status" value="1"/>
</dbReference>
<keyword evidence="6" id="KW-1185">Reference proteome</keyword>
<evidence type="ECO:0000313" key="7">
    <source>
        <dbReference type="Proteomes" id="UP000292362"/>
    </source>
</evidence>
<dbReference type="VEuPathDB" id="MicrosporidiaDB:CWI38_0009p0120"/>
<dbReference type="OrthoDB" id="10264538at2759"/>
<dbReference type="GO" id="GO:0003723">
    <property type="term" value="F:RNA binding"/>
    <property type="evidence" value="ECO:0007669"/>
    <property type="project" value="TreeGrafter"/>
</dbReference>
<organism evidence="5 6">
    <name type="scientific">Hamiltosporidium tvaerminnensis</name>
    <dbReference type="NCBI Taxonomy" id="1176355"/>
    <lineage>
        <taxon>Eukaryota</taxon>
        <taxon>Fungi</taxon>
        <taxon>Fungi incertae sedis</taxon>
        <taxon>Microsporidia</taxon>
        <taxon>Dubosqiidae</taxon>
        <taxon>Hamiltosporidium</taxon>
    </lineage>
</organism>
<comment type="caution">
    <text evidence="5">The sequence shown here is derived from an EMBL/GenBank/DDBJ whole genome shotgun (WGS) entry which is preliminary data.</text>
</comment>
<keyword evidence="3" id="KW-0687">Ribonucleoprotein</keyword>
<gene>
    <name evidence="4" type="ORF">CWI37_0266p0040</name>
    <name evidence="5" type="ORF">CWI38_0009p0120</name>
</gene>